<evidence type="ECO:0000313" key="1">
    <source>
        <dbReference type="EMBL" id="KAI4869534.1"/>
    </source>
</evidence>
<proteinExistence type="predicted"/>
<protein>
    <submittedName>
        <fullName evidence="1">P-loop containing nucleoside triphosphate hydrolase protein</fullName>
    </submittedName>
</protein>
<evidence type="ECO:0000313" key="2">
    <source>
        <dbReference type="Proteomes" id="UP001497700"/>
    </source>
</evidence>
<dbReference type="EMBL" id="MU393430">
    <property type="protein sequence ID" value="KAI4869534.1"/>
    <property type="molecule type" value="Genomic_DNA"/>
</dbReference>
<accession>A0ACB9ZED2</accession>
<comment type="caution">
    <text evidence="1">The sequence shown here is derived from an EMBL/GenBank/DDBJ whole genome shotgun (WGS) entry which is preliminary data.</text>
</comment>
<keyword evidence="1" id="KW-0378">Hydrolase</keyword>
<sequence length="470" mass="53696">MDRWVSLLISRTEILDTVLRTYDYLLSVLPRVDSFADALRESRCLRLAIADAYGAFTTLSIRAIKTFGRGNRLLTLRRFLWVRDRQLFYNSIENIERLVQMARQEAGWLLVDRRQTDDSKALQEIVQNTENILSTLSIENDNLPHKSSMKPVKHCTIPSRNPSFIGRDERIEEMHRHLHQRVGNQSPRQRSVALCGLGGIGKTQLAIEYARRFEDLYQSCFWVTCDSETKVFECFAQIARALELGEADVGQNLVNVKDWLSRTENWLLIFDNAGPPSDMDQFWPQSTNGSILVTTQDTSWLSQEYLTQSFQLDPLIHREGADLVKHIFERKNRAISDFEASSIHVETGGLPLAIRQISWYIIAENIDITEFLRNYRAHKSSKVVDAWGISTTPWYSHTLATFLDVAFEKLTSRAISILGIISLFDVDGIEGDLLRHDSQQSDGEFAILGDAPEYVSPAPLTFTSLPKYIC</sequence>
<dbReference type="Proteomes" id="UP001497700">
    <property type="component" value="Unassembled WGS sequence"/>
</dbReference>
<gene>
    <name evidence="1" type="ORF">F4820DRAFT_13239</name>
</gene>
<organism evidence="1 2">
    <name type="scientific">Hypoxylon rubiginosum</name>
    <dbReference type="NCBI Taxonomy" id="110542"/>
    <lineage>
        <taxon>Eukaryota</taxon>
        <taxon>Fungi</taxon>
        <taxon>Dikarya</taxon>
        <taxon>Ascomycota</taxon>
        <taxon>Pezizomycotina</taxon>
        <taxon>Sordariomycetes</taxon>
        <taxon>Xylariomycetidae</taxon>
        <taxon>Xylariales</taxon>
        <taxon>Hypoxylaceae</taxon>
        <taxon>Hypoxylon</taxon>
    </lineage>
</organism>
<keyword evidence="2" id="KW-1185">Reference proteome</keyword>
<reference evidence="1 2" key="1">
    <citation type="journal article" date="2022" name="New Phytol.">
        <title>Ecological generalism drives hyperdiversity of secondary metabolite gene clusters in xylarialean endophytes.</title>
        <authorList>
            <person name="Franco M.E.E."/>
            <person name="Wisecaver J.H."/>
            <person name="Arnold A.E."/>
            <person name="Ju Y.M."/>
            <person name="Slot J.C."/>
            <person name="Ahrendt S."/>
            <person name="Moore L.P."/>
            <person name="Eastman K.E."/>
            <person name="Scott K."/>
            <person name="Konkel Z."/>
            <person name="Mondo S.J."/>
            <person name="Kuo A."/>
            <person name="Hayes R.D."/>
            <person name="Haridas S."/>
            <person name="Andreopoulos B."/>
            <person name="Riley R."/>
            <person name="LaButti K."/>
            <person name="Pangilinan J."/>
            <person name="Lipzen A."/>
            <person name="Amirebrahimi M."/>
            <person name="Yan J."/>
            <person name="Adam C."/>
            <person name="Keymanesh K."/>
            <person name="Ng V."/>
            <person name="Louie K."/>
            <person name="Northen T."/>
            <person name="Drula E."/>
            <person name="Henrissat B."/>
            <person name="Hsieh H.M."/>
            <person name="Youens-Clark K."/>
            <person name="Lutzoni F."/>
            <person name="Miadlikowska J."/>
            <person name="Eastwood D.C."/>
            <person name="Hamelin R.C."/>
            <person name="Grigoriev I.V."/>
            <person name="U'Ren J.M."/>
        </authorList>
    </citation>
    <scope>NUCLEOTIDE SEQUENCE [LARGE SCALE GENOMIC DNA]</scope>
    <source>
        <strain evidence="1 2">CBS 119005</strain>
    </source>
</reference>
<name>A0ACB9ZED2_9PEZI</name>